<dbReference type="CDD" id="cd00093">
    <property type="entry name" value="HTH_XRE"/>
    <property type="match status" value="1"/>
</dbReference>
<dbReference type="SMART" id="SM00530">
    <property type="entry name" value="HTH_XRE"/>
    <property type="match status" value="1"/>
</dbReference>
<evidence type="ECO:0000313" key="4">
    <source>
        <dbReference type="Proteomes" id="UP001208935"/>
    </source>
</evidence>
<feature type="region of interest" description="Disordered" evidence="1">
    <location>
        <begin position="101"/>
        <end position="127"/>
    </location>
</feature>
<protein>
    <submittedName>
        <fullName evidence="3">XRE family transcriptional regulator</fullName>
    </submittedName>
</protein>
<dbReference type="Gene3D" id="1.10.260.40">
    <property type="entry name" value="lambda repressor-like DNA-binding domains"/>
    <property type="match status" value="1"/>
</dbReference>
<gene>
    <name evidence="3" type="ORF">D5039_18190</name>
</gene>
<evidence type="ECO:0000259" key="2">
    <source>
        <dbReference type="PROSITE" id="PS50943"/>
    </source>
</evidence>
<feature type="domain" description="HTH cro/C1-type" evidence="2">
    <location>
        <begin position="22"/>
        <end position="78"/>
    </location>
</feature>
<keyword evidence="4" id="KW-1185">Reference proteome</keyword>
<reference evidence="4" key="1">
    <citation type="submission" date="2023-07" db="EMBL/GenBank/DDBJ databases">
        <title>Verminephrobacter genomes.</title>
        <authorList>
            <person name="Lund M.B."/>
        </authorList>
    </citation>
    <scope>NUCLEOTIDE SEQUENCE [LARGE SCALE GENOMIC DNA]</scope>
    <source>
        <strain evidence="4">AtM5-05</strain>
    </source>
</reference>
<feature type="compositionally biased region" description="Basic and acidic residues" evidence="1">
    <location>
        <begin position="114"/>
        <end position="127"/>
    </location>
</feature>
<dbReference type="InterPro" id="IPR001387">
    <property type="entry name" value="Cro/C1-type_HTH"/>
</dbReference>
<name>A0ABT3KXD9_9BURK</name>
<dbReference type="SUPFAM" id="SSF47413">
    <property type="entry name" value="lambda repressor-like DNA-binding domains"/>
    <property type="match status" value="1"/>
</dbReference>
<dbReference type="RefSeq" id="WP_265258936.1">
    <property type="nucleotide sequence ID" value="NZ_QZCV01000003.1"/>
</dbReference>
<sequence>MSAKTIPSLRAGAELSKLGNDIAIARKRRRFTQQRLAEGAGAHVATIRRLEKGDPGVSLGVLAMVLMTLGESDRIANLLDIAKDDVGLVLSVNDLPQRIRPKRQRKAVAGSQDASERHSDRSEPEAF</sequence>
<dbReference type="Proteomes" id="UP001208935">
    <property type="component" value="Unassembled WGS sequence"/>
</dbReference>
<evidence type="ECO:0000313" key="3">
    <source>
        <dbReference type="EMBL" id="MCW5323001.1"/>
    </source>
</evidence>
<dbReference type="InterPro" id="IPR010982">
    <property type="entry name" value="Lambda_DNA-bd_dom_sf"/>
</dbReference>
<proteinExistence type="predicted"/>
<evidence type="ECO:0000256" key="1">
    <source>
        <dbReference type="SAM" id="MobiDB-lite"/>
    </source>
</evidence>
<accession>A0ABT3KXD9</accession>
<organism evidence="3 4">
    <name type="scientific">Verminephrobacter aporrectodeae subsp. tuberculatae</name>
    <dbReference type="NCBI Taxonomy" id="1110392"/>
    <lineage>
        <taxon>Bacteria</taxon>
        <taxon>Pseudomonadati</taxon>
        <taxon>Pseudomonadota</taxon>
        <taxon>Betaproteobacteria</taxon>
        <taxon>Burkholderiales</taxon>
        <taxon>Comamonadaceae</taxon>
        <taxon>Verminephrobacter</taxon>
    </lineage>
</organism>
<dbReference type="EMBL" id="QZCW01000003">
    <property type="protein sequence ID" value="MCW5323001.1"/>
    <property type="molecule type" value="Genomic_DNA"/>
</dbReference>
<dbReference type="Pfam" id="PF13443">
    <property type="entry name" value="HTH_26"/>
    <property type="match status" value="1"/>
</dbReference>
<comment type="caution">
    <text evidence="3">The sequence shown here is derived from an EMBL/GenBank/DDBJ whole genome shotgun (WGS) entry which is preliminary data.</text>
</comment>
<dbReference type="PROSITE" id="PS50943">
    <property type="entry name" value="HTH_CROC1"/>
    <property type="match status" value="1"/>
</dbReference>